<comment type="cofactor">
    <cofactor evidence="4">
        <name>Mg(2+)</name>
        <dbReference type="ChEBI" id="CHEBI:18420"/>
    </cofactor>
</comment>
<comment type="cofactor">
    <cofactor evidence="3">
        <name>Mn(2+)</name>
        <dbReference type="ChEBI" id="CHEBI:29035"/>
    </cofactor>
</comment>
<dbReference type="GO" id="GO:0003941">
    <property type="term" value="F:L-serine ammonia-lyase activity"/>
    <property type="evidence" value="ECO:0007669"/>
    <property type="project" value="TreeGrafter"/>
</dbReference>
<dbReference type="Pfam" id="PF00291">
    <property type="entry name" value="PALP"/>
    <property type="match status" value="1"/>
</dbReference>
<dbReference type="CDD" id="cd01562">
    <property type="entry name" value="Thr-dehyd"/>
    <property type="match status" value="1"/>
</dbReference>
<dbReference type="SUPFAM" id="SSF53686">
    <property type="entry name" value="Tryptophan synthase beta subunit-like PLP-dependent enzymes"/>
    <property type="match status" value="1"/>
</dbReference>
<dbReference type="Gene3D" id="3.40.50.1100">
    <property type="match status" value="2"/>
</dbReference>
<evidence type="ECO:0000256" key="8">
    <source>
        <dbReference type="ARBA" id="ARBA00023239"/>
    </source>
</evidence>
<comment type="caution">
    <text evidence="10">The sequence shown here is derived from an EMBL/GenBank/DDBJ whole genome shotgun (WGS) entry which is preliminary data.</text>
</comment>
<dbReference type="Proteomes" id="UP000198462">
    <property type="component" value="Unassembled WGS sequence"/>
</dbReference>
<keyword evidence="6" id="KW-0460">Magnesium</keyword>
<reference evidence="11" key="1">
    <citation type="submission" date="2017-05" db="EMBL/GenBank/DDBJ databases">
        <authorList>
            <person name="Lin X."/>
        </authorList>
    </citation>
    <scope>NUCLEOTIDE SEQUENCE [LARGE SCALE GENOMIC DNA]</scope>
    <source>
        <strain evidence="11">JLT2012</strain>
    </source>
</reference>
<evidence type="ECO:0000256" key="7">
    <source>
        <dbReference type="ARBA" id="ARBA00022898"/>
    </source>
</evidence>
<accession>A0A219B7Q8</accession>
<keyword evidence="7" id="KW-0663">Pyridoxal phosphate</keyword>
<dbReference type="PANTHER" id="PTHR43050:SF1">
    <property type="entry name" value="SERINE RACEMASE"/>
    <property type="match status" value="1"/>
</dbReference>
<comment type="cofactor">
    <cofactor evidence="1">
        <name>Ca(2+)</name>
        <dbReference type="ChEBI" id="CHEBI:29108"/>
    </cofactor>
</comment>
<evidence type="ECO:0000256" key="4">
    <source>
        <dbReference type="ARBA" id="ARBA00001946"/>
    </source>
</evidence>
<dbReference type="PROSITE" id="PS00165">
    <property type="entry name" value="DEHYDRATASE_SER_THR"/>
    <property type="match status" value="1"/>
</dbReference>
<evidence type="ECO:0000256" key="1">
    <source>
        <dbReference type="ARBA" id="ARBA00001913"/>
    </source>
</evidence>
<evidence type="ECO:0000313" key="11">
    <source>
        <dbReference type="Proteomes" id="UP000198462"/>
    </source>
</evidence>
<dbReference type="GO" id="GO:0018114">
    <property type="term" value="F:threonine racemase activity"/>
    <property type="evidence" value="ECO:0007669"/>
    <property type="project" value="TreeGrafter"/>
</dbReference>
<dbReference type="OrthoDB" id="9811476at2"/>
<dbReference type="EMBL" id="NFZT01000001">
    <property type="protein sequence ID" value="OWV34420.1"/>
    <property type="molecule type" value="Genomic_DNA"/>
</dbReference>
<keyword evidence="8" id="KW-0456">Lyase</keyword>
<dbReference type="InterPro" id="IPR001926">
    <property type="entry name" value="TrpB-like_PALP"/>
</dbReference>
<dbReference type="InterPro" id="IPR000634">
    <property type="entry name" value="Ser/Thr_deHydtase_PyrdxlP-BS"/>
</dbReference>
<protein>
    <submittedName>
        <fullName evidence="10">Pyridoxal-5'-phosphate-dependent protein</fullName>
    </submittedName>
</protein>
<comment type="cofactor">
    <cofactor evidence="2">
        <name>pyridoxal 5'-phosphate</name>
        <dbReference type="ChEBI" id="CHEBI:597326"/>
    </cofactor>
</comment>
<dbReference type="InterPro" id="IPR036052">
    <property type="entry name" value="TrpB-like_PALP_sf"/>
</dbReference>
<name>A0A219B7Q8_9SPHN</name>
<dbReference type="GO" id="GO:0030378">
    <property type="term" value="F:serine racemase activity"/>
    <property type="evidence" value="ECO:0007669"/>
    <property type="project" value="TreeGrafter"/>
</dbReference>
<evidence type="ECO:0000256" key="6">
    <source>
        <dbReference type="ARBA" id="ARBA00022842"/>
    </source>
</evidence>
<evidence type="ECO:0000256" key="2">
    <source>
        <dbReference type="ARBA" id="ARBA00001933"/>
    </source>
</evidence>
<gene>
    <name evidence="10" type="ORF">B5C34_13765</name>
</gene>
<dbReference type="GO" id="GO:0005524">
    <property type="term" value="F:ATP binding"/>
    <property type="evidence" value="ECO:0007669"/>
    <property type="project" value="TreeGrafter"/>
</dbReference>
<dbReference type="GO" id="GO:0030170">
    <property type="term" value="F:pyridoxal phosphate binding"/>
    <property type="evidence" value="ECO:0007669"/>
    <property type="project" value="InterPro"/>
</dbReference>
<evidence type="ECO:0000313" key="10">
    <source>
        <dbReference type="EMBL" id="OWV34420.1"/>
    </source>
</evidence>
<dbReference type="RefSeq" id="WP_088713120.1">
    <property type="nucleotide sequence ID" value="NZ_NFZT01000001.1"/>
</dbReference>
<organism evidence="10 11">
    <name type="scientific">Pacificimonas flava</name>
    <dbReference type="NCBI Taxonomy" id="1234595"/>
    <lineage>
        <taxon>Bacteria</taxon>
        <taxon>Pseudomonadati</taxon>
        <taxon>Pseudomonadota</taxon>
        <taxon>Alphaproteobacteria</taxon>
        <taxon>Sphingomonadales</taxon>
        <taxon>Sphingosinicellaceae</taxon>
        <taxon>Pacificimonas</taxon>
    </lineage>
</organism>
<evidence type="ECO:0000259" key="9">
    <source>
        <dbReference type="Pfam" id="PF00291"/>
    </source>
</evidence>
<sequence length="322" mass="33264">MSGIVRDDLMAAAARIKGKAVRTPLLRSDLLDQMTGARVFLKAECLQLTGSFKFRGAYNRLSAMPHEERTGGVVAFSSGNHAQGVARAAQMLGMPAVIVMPADAPDLKVERTRRDGAEIVFYDRLSGSREEIAADLATTRGAVLVPSFDDPYIVAGQGTAGLEAGEQLSEMGLEADMAVVCCGGGGLASGIATALPGAHIWLAEPAGYDDAGRSMEAGEIRPVEAPGRTLCDALQTLSISPLTFGILSARGAAGVAATDDEVMRAMRFAFAELKLVVEPGGAAALAALMTGQVPCESKTVLATLSGGNVDPALFAQIVSARG</sequence>
<proteinExistence type="inferred from homology"/>
<dbReference type="AlphaFoldDB" id="A0A219B7Q8"/>
<dbReference type="PANTHER" id="PTHR43050">
    <property type="entry name" value="SERINE / THREONINE RACEMASE FAMILY MEMBER"/>
    <property type="match status" value="1"/>
</dbReference>
<dbReference type="GO" id="GO:0000287">
    <property type="term" value="F:magnesium ion binding"/>
    <property type="evidence" value="ECO:0007669"/>
    <property type="project" value="TreeGrafter"/>
</dbReference>
<evidence type="ECO:0000256" key="5">
    <source>
        <dbReference type="ARBA" id="ARBA00010869"/>
    </source>
</evidence>
<evidence type="ECO:0000256" key="3">
    <source>
        <dbReference type="ARBA" id="ARBA00001936"/>
    </source>
</evidence>
<comment type="similarity">
    <text evidence="5">Belongs to the serine/threonine dehydratase family.</text>
</comment>
<dbReference type="GO" id="GO:0070179">
    <property type="term" value="P:D-serine biosynthetic process"/>
    <property type="evidence" value="ECO:0007669"/>
    <property type="project" value="TreeGrafter"/>
</dbReference>
<keyword evidence="11" id="KW-1185">Reference proteome</keyword>
<dbReference type="FunFam" id="3.40.50.1100:FF:000005">
    <property type="entry name" value="Threonine dehydratase catabolic"/>
    <property type="match status" value="1"/>
</dbReference>
<feature type="domain" description="Tryptophan synthase beta chain-like PALP" evidence="9">
    <location>
        <begin position="21"/>
        <end position="306"/>
    </location>
</feature>